<comment type="caution">
    <text evidence="2">The sequence shown here is derived from an EMBL/GenBank/DDBJ whole genome shotgun (WGS) entry which is preliminary data.</text>
</comment>
<evidence type="ECO:0000313" key="2">
    <source>
        <dbReference type="EMBL" id="CAJ1930735.1"/>
    </source>
</evidence>
<keyword evidence="3" id="KW-1185">Reference proteome</keyword>
<reference evidence="2" key="1">
    <citation type="submission" date="2023-08" db="EMBL/GenBank/DDBJ databases">
        <authorList>
            <person name="Audoor S."/>
            <person name="Bilcke G."/>
        </authorList>
    </citation>
    <scope>NUCLEOTIDE SEQUENCE</scope>
</reference>
<gene>
    <name evidence="2" type="ORF">CYCCA115_LOCUS2061</name>
</gene>
<feature type="region of interest" description="Disordered" evidence="1">
    <location>
        <begin position="99"/>
        <end position="130"/>
    </location>
</feature>
<dbReference type="AlphaFoldDB" id="A0AAD2CDC5"/>
<evidence type="ECO:0000256" key="1">
    <source>
        <dbReference type="SAM" id="MobiDB-lite"/>
    </source>
</evidence>
<dbReference type="EMBL" id="CAKOGP040000113">
    <property type="protein sequence ID" value="CAJ1930735.1"/>
    <property type="molecule type" value="Genomic_DNA"/>
</dbReference>
<evidence type="ECO:0000313" key="3">
    <source>
        <dbReference type="Proteomes" id="UP001295423"/>
    </source>
</evidence>
<organism evidence="2 3">
    <name type="scientific">Cylindrotheca closterium</name>
    <dbReference type="NCBI Taxonomy" id="2856"/>
    <lineage>
        <taxon>Eukaryota</taxon>
        <taxon>Sar</taxon>
        <taxon>Stramenopiles</taxon>
        <taxon>Ochrophyta</taxon>
        <taxon>Bacillariophyta</taxon>
        <taxon>Bacillariophyceae</taxon>
        <taxon>Bacillariophycidae</taxon>
        <taxon>Bacillariales</taxon>
        <taxon>Bacillariaceae</taxon>
        <taxon>Cylindrotheca</taxon>
    </lineage>
</organism>
<name>A0AAD2CDC5_9STRA</name>
<protein>
    <submittedName>
        <fullName evidence="2">Uncharacterized protein</fullName>
    </submittedName>
</protein>
<accession>A0AAD2CDC5</accession>
<sequence length="130" mass="14224">MAGFLDKVKQAGKNVVDAGAKQMLKTDILFLDREIKNRKQVFGVEVYDLMAELETAESMSAEDKEAKIRNAFDSARKDIAVIEAKKECKKEEMTVLEAENGGGMATNNIPPSSGTVLNNSHPADADMDNM</sequence>
<feature type="compositionally biased region" description="Polar residues" evidence="1">
    <location>
        <begin position="105"/>
        <end position="121"/>
    </location>
</feature>
<proteinExistence type="predicted"/>
<dbReference type="Proteomes" id="UP001295423">
    <property type="component" value="Unassembled WGS sequence"/>
</dbReference>